<evidence type="ECO:0000256" key="3">
    <source>
        <dbReference type="ARBA" id="ARBA00022512"/>
    </source>
</evidence>
<evidence type="ECO:0000256" key="10">
    <source>
        <dbReference type="SAM" id="SignalP"/>
    </source>
</evidence>
<evidence type="ECO:0000256" key="6">
    <source>
        <dbReference type="ARBA" id="ARBA00023295"/>
    </source>
</evidence>
<dbReference type="Pfam" id="PF00295">
    <property type="entry name" value="Glyco_hydro_28"/>
    <property type="match status" value="1"/>
</dbReference>
<feature type="active site" evidence="8">
    <location>
        <position position="246"/>
    </location>
</feature>
<dbReference type="EMBL" id="JAKOGI010000517">
    <property type="protein sequence ID" value="KAJ8433790.1"/>
    <property type="molecule type" value="Genomic_DNA"/>
</dbReference>
<dbReference type="InterPro" id="IPR012334">
    <property type="entry name" value="Pectin_lyas_fold"/>
</dbReference>
<evidence type="ECO:0000256" key="8">
    <source>
        <dbReference type="PROSITE-ProRule" id="PRU10052"/>
    </source>
</evidence>
<feature type="signal peptide" evidence="10">
    <location>
        <begin position="1"/>
        <end position="24"/>
    </location>
</feature>
<dbReference type="PROSITE" id="PS00502">
    <property type="entry name" value="POLYGALACTURONASE"/>
    <property type="match status" value="1"/>
</dbReference>
<keyword evidence="10" id="KW-0732">Signal</keyword>
<evidence type="ECO:0000256" key="1">
    <source>
        <dbReference type="ARBA" id="ARBA00004191"/>
    </source>
</evidence>
<dbReference type="SUPFAM" id="SSF51126">
    <property type="entry name" value="Pectin lyase-like"/>
    <property type="match status" value="1"/>
</dbReference>
<evidence type="ECO:0000256" key="7">
    <source>
        <dbReference type="ARBA" id="ARBA00023316"/>
    </source>
</evidence>
<keyword evidence="4" id="KW-0964">Secreted</keyword>
<dbReference type="InterPro" id="IPR011050">
    <property type="entry name" value="Pectin_lyase_fold/virulence"/>
</dbReference>
<evidence type="ECO:0000256" key="5">
    <source>
        <dbReference type="ARBA" id="ARBA00022801"/>
    </source>
</evidence>
<keyword evidence="6 9" id="KW-0326">Glycosidase</keyword>
<evidence type="ECO:0000256" key="2">
    <source>
        <dbReference type="ARBA" id="ARBA00008834"/>
    </source>
</evidence>
<evidence type="ECO:0000313" key="11">
    <source>
        <dbReference type="EMBL" id="KAJ8433790.1"/>
    </source>
</evidence>
<dbReference type="OrthoDB" id="187139at2759"/>
<feature type="chain" id="PRO_5040472694" description="Exopolygalacturonase-like" evidence="10">
    <location>
        <begin position="25"/>
        <end position="409"/>
    </location>
</feature>
<proteinExistence type="inferred from homology"/>
<organism evidence="11 12">
    <name type="scientific">Carnegiea gigantea</name>
    <dbReference type="NCBI Taxonomy" id="171969"/>
    <lineage>
        <taxon>Eukaryota</taxon>
        <taxon>Viridiplantae</taxon>
        <taxon>Streptophyta</taxon>
        <taxon>Embryophyta</taxon>
        <taxon>Tracheophyta</taxon>
        <taxon>Spermatophyta</taxon>
        <taxon>Magnoliopsida</taxon>
        <taxon>eudicotyledons</taxon>
        <taxon>Gunneridae</taxon>
        <taxon>Pentapetalae</taxon>
        <taxon>Caryophyllales</taxon>
        <taxon>Cactineae</taxon>
        <taxon>Cactaceae</taxon>
        <taxon>Cactoideae</taxon>
        <taxon>Echinocereeae</taxon>
        <taxon>Carnegiea</taxon>
    </lineage>
</organism>
<dbReference type="Proteomes" id="UP001153076">
    <property type="component" value="Unassembled WGS sequence"/>
</dbReference>
<dbReference type="AlphaFoldDB" id="A0A9Q1JZ47"/>
<dbReference type="InterPro" id="IPR000743">
    <property type="entry name" value="Glyco_hydro_28"/>
</dbReference>
<evidence type="ECO:0000256" key="9">
    <source>
        <dbReference type="RuleBase" id="RU361169"/>
    </source>
</evidence>
<dbReference type="FunFam" id="2.160.20.10:FF:000004">
    <property type="entry name" value="Pectin lyase-like superfamily protein"/>
    <property type="match status" value="1"/>
</dbReference>
<sequence length="409" mass="44168">MAPKSFLPLVLTIFHLLGIGQVSAGGGKVFDITNYGAKPNGDATRGILAAWKEACASTTPSKLLIPRGSYSLGPVKLKGECKSKIHVEILGNFKAPADPAAFKGEDTWFKVESVDGLTITAPKGAGIFDGQGERAWKQNDCSKTGKCSNLPYNLRLNFLTNSKIQGITSKDSKLFHIHILGCKNLELDDITISTPEYSLNTDGIHIGRSDFVNITRVTIATGDDCISIGDGTRNLHIEDVTCGPGHGISVGSLGKYPNEEPVQGVTVKRCTIKNTDNGVRVKTWLNSYQNTVTGLHFEDITVDNVWHPIIVDQEYCPFQHCKAQTPSKVKISDIRFKNVRGTSSRKEAVKLVCSSKLPCEKVELIDIDLKYKGNDGPGPAVSVCKNVKPITTGTQNPPACTASSPTDEL</sequence>
<keyword evidence="12" id="KW-1185">Reference proteome</keyword>
<gene>
    <name evidence="11" type="ORF">Cgig2_025953</name>
</gene>
<dbReference type="GO" id="GO:0004650">
    <property type="term" value="F:polygalacturonase activity"/>
    <property type="evidence" value="ECO:0007669"/>
    <property type="project" value="InterPro"/>
</dbReference>
<accession>A0A9Q1JZ47</accession>
<dbReference type="Gene3D" id="2.160.20.10">
    <property type="entry name" value="Single-stranded right-handed beta-helix, Pectin lyase-like"/>
    <property type="match status" value="1"/>
</dbReference>
<name>A0A9Q1JZ47_9CARY</name>
<dbReference type="SMART" id="SM00710">
    <property type="entry name" value="PbH1"/>
    <property type="match status" value="6"/>
</dbReference>
<comment type="similarity">
    <text evidence="2 9">Belongs to the glycosyl hydrolase 28 family.</text>
</comment>
<evidence type="ECO:0000313" key="12">
    <source>
        <dbReference type="Proteomes" id="UP001153076"/>
    </source>
</evidence>
<dbReference type="GO" id="GO:0071555">
    <property type="term" value="P:cell wall organization"/>
    <property type="evidence" value="ECO:0007669"/>
    <property type="project" value="UniProtKB-KW"/>
</dbReference>
<keyword evidence="3" id="KW-0134">Cell wall</keyword>
<evidence type="ECO:0008006" key="13">
    <source>
        <dbReference type="Google" id="ProtNLM"/>
    </source>
</evidence>
<comment type="subcellular location">
    <subcellularLocation>
        <location evidence="1">Secreted</location>
        <location evidence="1">Cell wall</location>
    </subcellularLocation>
</comment>
<dbReference type="InterPro" id="IPR006626">
    <property type="entry name" value="PbH1"/>
</dbReference>
<keyword evidence="5 9" id="KW-0378">Hydrolase</keyword>
<comment type="caution">
    <text evidence="11">The sequence shown here is derived from an EMBL/GenBank/DDBJ whole genome shotgun (WGS) entry which is preliminary data.</text>
</comment>
<keyword evidence="7" id="KW-0961">Cell wall biogenesis/degradation</keyword>
<reference evidence="11" key="1">
    <citation type="submission" date="2022-04" db="EMBL/GenBank/DDBJ databases">
        <title>Carnegiea gigantea Genome sequencing and assembly v2.</title>
        <authorList>
            <person name="Copetti D."/>
            <person name="Sanderson M.J."/>
            <person name="Burquez A."/>
            <person name="Wojciechowski M.F."/>
        </authorList>
    </citation>
    <scope>NUCLEOTIDE SEQUENCE</scope>
    <source>
        <strain evidence="11">SGP5-SGP5p</strain>
        <tissue evidence="11">Aerial part</tissue>
    </source>
</reference>
<evidence type="ECO:0000256" key="4">
    <source>
        <dbReference type="ARBA" id="ARBA00022525"/>
    </source>
</evidence>
<dbReference type="PANTHER" id="PTHR31375">
    <property type="match status" value="1"/>
</dbReference>
<dbReference type="GO" id="GO:0005975">
    <property type="term" value="P:carbohydrate metabolic process"/>
    <property type="evidence" value="ECO:0007669"/>
    <property type="project" value="InterPro"/>
</dbReference>
<protein>
    <recommendedName>
        <fullName evidence="13">Exopolygalacturonase-like</fullName>
    </recommendedName>
</protein>